<proteinExistence type="predicted"/>
<dbReference type="AlphaFoldDB" id="A0AAV2RYP5"/>
<dbReference type="GO" id="GO:0032589">
    <property type="term" value="C:neuron projection membrane"/>
    <property type="evidence" value="ECO:0007669"/>
    <property type="project" value="TreeGrafter"/>
</dbReference>
<dbReference type="InterPro" id="IPR003598">
    <property type="entry name" value="Ig_sub2"/>
</dbReference>
<dbReference type="PROSITE" id="PS50835">
    <property type="entry name" value="IG_LIKE"/>
    <property type="match status" value="1"/>
</dbReference>
<reference evidence="2 3" key="1">
    <citation type="submission" date="2024-05" db="EMBL/GenBank/DDBJ databases">
        <authorList>
            <person name="Wallberg A."/>
        </authorList>
    </citation>
    <scope>NUCLEOTIDE SEQUENCE [LARGE SCALE GENOMIC DNA]</scope>
</reference>
<dbReference type="SMART" id="SM00408">
    <property type="entry name" value="IGc2"/>
    <property type="match status" value="1"/>
</dbReference>
<dbReference type="CDD" id="cd00096">
    <property type="entry name" value="Ig"/>
    <property type="match status" value="1"/>
</dbReference>
<sequence>YSVHTSGGGRGSRRWWKYTLVITESQTSDNGLYRCQVAARTPAFIDTVLAVIEPRASVVDERGKKVVEKHYKEGSMIELLCLVDRIPFPHQEVVWTRTEEVLVFNNSRGGISVRGEPKRGTVTSRLYVANVSPSDSGIYACVYGNGSTQ</sequence>
<organism evidence="2 3">
    <name type="scientific">Meganyctiphanes norvegica</name>
    <name type="common">Northern krill</name>
    <name type="synonym">Thysanopoda norvegica</name>
    <dbReference type="NCBI Taxonomy" id="48144"/>
    <lineage>
        <taxon>Eukaryota</taxon>
        <taxon>Metazoa</taxon>
        <taxon>Ecdysozoa</taxon>
        <taxon>Arthropoda</taxon>
        <taxon>Crustacea</taxon>
        <taxon>Multicrustacea</taxon>
        <taxon>Malacostraca</taxon>
        <taxon>Eumalacostraca</taxon>
        <taxon>Eucarida</taxon>
        <taxon>Euphausiacea</taxon>
        <taxon>Euphausiidae</taxon>
        <taxon>Meganyctiphanes</taxon>
    </lineage>
</organism>
<dbReference type="PANTHER" id="PTHR23279">
    <property type="entry name" value="DEFECTIVE PROBOSCIS EXTENSION RESPONSE DPR -RELATED"/>
    <property type="match status" value="1"/>
</dbReference>
<feature type="non-terminal residue" evidence="2">
    <location>
        <position position="1"/>
    </location>
</feature>
<keyword evidence="3" id="KW-1185">Reference proteome</keyword>
<accession>A0AAV2RYP5</accession>
<dbReference type="SUPFAM" id="SSF48726">
    <property type="entry name" value="Immunoglobulin"/>
    <property type="match status" value="1"/>
</dbReference>
<name>A0AAV2RYP5_MEGNR</name>
<dbReference type="InterPro" id="IPR037448">
    <property type="entry name" value="Zig-8"/>
</dbReference>
<dbReference type="Pfam" id="PF13927">
    <property type="entry name" value="Ig_3"/>
    <property type="match status" value="1"/>
</dbReference>
<evidence type="ECO:0000313" key="2">
    <source>
        <dbReference type="EMBL" id="CAL4152073.1"/>
    </source>
</evidence>
<feature type="domain" description="Ig-like" evidence="1">
    <location>
        <begin position="54"/>
        <end position="149"/>
    </location>
</feature>
<dbReference type="PANTHER" id="PTHR23279:SF3">
    <property type="entry name" value="DEFECTIVE PROBOSCIS EXTENSION RESPONSE 18"/>
    <property type="match status" value="1"/>
</dbReference>
<comment type="caution">
    <text evidence="2">The sequence shown here is derived from an EMBL/GenBank/DDBJ whole genome shotgun (WGS) entry which is preliminary data.</text>
</comment>
<dbReference type="InterPro" id="IPR036179">
    <property type="entry name" value="Ig-like_dom_sf"/>
</dbReference>
<evidence type="ECO:0000259" key="1">
    <source>
        <dbReference type="PROSITE" id="PS50835"/>
    </source>
</evidence>
<feature type="non-terminal residue" evidence="2">
    <location>
        <position position="149"/>
    </location>
</feature>
<gene>
    <name evidence="2" type="ORF">MNOR_LOCUS30887</name>
</gene>
<dbReference type="InterPro" id="IPR013783">
    <property type="entry name" value="Ig-like_fold"/>
</dbReference>
<dbReference type="Proteomes" id="UP001497623">
    <property type="component" value="Unassembled WGS sequence"/>
</dbReference>
<dbReference type="EMBL" id="CAXKWB010038653">
    <property type="protein sequence ID" value="CAL4152073.1"/>
    <property type="molecule type" value="Genomic_DNA"/>
</dbReference>
<evidence type="ECO:0000313" key="3">
    <source>
        <dbReference type="Proteomes" id="UP001497623"/>
    </source>
</evidence>
<dbReference type="GO" id="GO:0050808">
    <property type="term" value="P:synapse organization"/>
    <property type="evidence" value="ECO:0007669"/>
    <property type="project" value="TreeGrafter"/>
</dbReference>
<protein>
    <recommendedName>
        <fullName evidence="1">Ig-like domain-containing protein</fullName>
    </recommendedName>
</protein>
<dbReference type="InterPro" id="IPR007110">
    <property type="entry name" value="Ig-like_dom"/>
</dbReference>
<dbReference type="Gene3D" id="2.60.40.10">
    <property type="entry name" value="Immunoglobulins"/>
    <property type="match status" value="1"/>
</dbReference>